<evidence type="ECO:0000313" key="1">
    <source>
        <dbReference type="EMBL" id="EDP48025.1"/>
    </source>
</evidence>
<dbReference type="Proteomes" id="UP000001699">
    <property type="component" value="Unassembled WGS sequence"/>
</dbReference>
<dbReference type="VEuPathDB" id="FungiDB:AFUB_087360"/>
<name>B0YBP4_ASPFC</name>
<organism evidence="1 2">
    <name type="scientific">Aspergillus fumigatus (strain CBS 144.89 / FGSC A1163 / CEA10)</name>
    <name type="common">Neosartorya fumigata</name>
    <dbReference type="NCBI Taxonomy" id="451804"/>
    <lineage>
        <taxon>Eukaryota</taxon>
        <taxon>Fungi</taxon>
        <taxon>Dikarya</taxon>
        <taxon>Ascomycota</taxon>
        <taxon>Pezizomycotina</taxon>
        <taxon>Eurotiomycetes</taxon>
        <taxon>Eurotiomycetidae</taxon>
        <taxon>Eurotiales</taxon>
        <taxon>Aspergillaceae</taxon>
        <taxon>Aspergillus</taxon>
        <taxon>Aspergillus subgen. Fumigati</taxon>
    </lineage>
</organism>
<accession>B0YBP4</accession>
<sequence length="146" mass="16120">MSCASLSCNGAACAPGTVLFTGSRNGPNVCDRRYSRRWVYRVGKRVMVTEVICPGSNDAHPRPRARLVSCSGTGGSSIRRWQLGRVCFIEISTENMNISFSSEQVNIHPHDNPRHPCFEKIADGFLAIGRVGIRVAISPCRWDRQA</sequence>
<gene>
    <name evidence="1" type="ORF">AFUB_087360</name>
</gene>
<proteinExistence type="predicted"/>
<dbReference type="HOGENOM" id="CLU_1777035_0_0_1"/>
<keyword evidence="2" id="KW-1185">Reference proteome</keyword>
<evidence type="ECO:0000313" key="2">
    <source>
        <dbReference type="Proteomes" id="UP000001699"/>
    </source>
</evidence>
<dbReference type="AlphaFoldDB" id="B0YBP4"/>
<reference evidence="1 2" key="1">
    <citation type="journal article" date="2008" name="PLoS Genet.">
        <title>Genomic islands in the pathogenic filamentous fungus Aspergillus fumigatus.</title>
        <authorList>
            <person name="Fedorova N.D."/>
            <person name="Khaldi N."/>
            <person name="Joardar V.S."/>
            <person name="Maiti R."/>
            <person name="Amedeo P."/>
            <person name="Anderson M.J."/>
            <person name="Crabtree J."/>
            <person name="Silva J.C."/>
            <person name="Badger J.H."/>
            <person name="Albarraq A."/>
            <person name="Angiuoli S."/>
            <person name="Bussey H."/>
            <person name="Bowyer P."/>
            <person name="Cotty P.J."/>
            <person name="Dyer P.S."/>
            <person name="Egan A."/>
            <person name="Galens K."/>
            <person name="Fraser-Liggett C.M."/>
            <person name="Haas B.J."/>
            <person name="Inman J.M."/>
            <person name="Kent R."/>
            <person name="Lemieux S."/>
            <person name="Malavazi I."/>
            <person name="Orvis J."/>
            <person name="Roemer T."/>
            <person name="Ronning C.M."/>
            <person name="Sundaram J.P."/>
            <person name="Sutton G."/>
            <person name="Turner G."/>
            <person name="Venter J.C."/>
            <person name="White O.R."/>
            <person name="Whitty B.R."/>
            <person name="Youngman P."/>
            <person name="Wolfe K.H."/>
            <person name="Goldman G.H."/>
            <person name="Wortman J.R."/>
            <person name="Jiang B."/>
            <person name="Denning D.W."/>
            <person name="Nierman W.C."/>
        </authorList>
    </citation>
    <scope>NUCLEOTIDE SEQUENCE [LARGE SCALE GENOMIC DNA]</scope>
    <source>
        <strain evidence="2">CBS 144.89 / FGSC A1163 / CEA10</strain>
    </source>
</reference>
<protein>
    <submittedName>
        <fullName evidence="1">Uncharacterized protein</fullName>
    </submittedName>
</protein>
<dbReference type="EMBL" id="DS499601">
    <property type="protein sequence ID" value="EDP48025.1"/>
    <property type="molecule type" value="Genomic_DNA"/>
</dbReference>